<evidence type="ECO:0000256" key="1">
    <source>
        <dbReference type="ARBA" id="ARBA00022490"/>
    </source>
</evidence>
<dbReference type="EMBL" id="JAVRQI010000009">
    <property type="protein sequence ID" value="MDT1062729.1"/>
    <property type="molecule type" value="Genomic_DNA"/>
</dbReference>
<comment type="caution">
    <text evidence="7">The sequence shown here is derived from an EMBL/GenBank/DDBJ whole genome shotgun (WGS) entry which is preliminary data.</text>
</comment>
<protein>
    <recommendedName>
        <fullName evidence="6">Ribosomal RNA small subunit methyltransferase G</fullName>
        <ecNumber evidence="6">2.1.1.170</ecNumber>
    </recommendedName>
    <alternativeName>
        <fullName evidence="6">16S rRNA 7-methylguanosine methyltransferase</fullName>
        <shortName evidence="6">16S rRNA m7G methyltransferase</shortName>
    </alternativeName>
</protein>
<dbReference type="PIRSF" id="PIRSF003078">
    <property type="entry name" value="GidB"/>
    <property type="match status" value="1"/>
</dbReference>
<keyword evidence="1 6" id="KW-0963">Cytoplasm</keyword>
<dbReference type="InterPro" id="IPR029063">
    <property type="entry name" value="SAM-dependent_MTases_sf"/>
</dbReference>
<keyword evidence="4 6" id="KW-0808">Transferase</keyword>
<name>A0ABU3EEV7_9RHOB</name>
<dbReference type="InterPro" id="IPR003682">
    <property type="entry name" value="rRNA_ssu_MeTfrase_G"/>
</dbReference>
<evidence type="ECO:0000313" key="7">
    <source>
        <dbReference type="EMBL" id="MDT1062729.1"/>
    </source>
</evidence>
<dbReference type="GO" id="GO:0032259">
    <property type="term" value="P:methylation"/>
    <property type="evidence" value="ECO:0007669"/>
    <property type="project" value="UniProtKB-KW"/>
</dbReference>
<dbReference type="NCBIfam" id="TIGR00138">
    <property type="entry name" value="rsmG_gidB"/>
    <property type="match status" value="1"/>
</dbReference>
<keyword evidence="2 6" id="KW-0698">rRNA processing</keyword>
<comment type="catalytic activity">
    <reaction evidence="6">
        <text>guanosine(527) in 16S rRNA + S-adenosyl-L-methionine = N(7)-methylguanosine(527) in 16S rRNA + S-adenosyl-L-homocysteine</text>
        <dbReference type="Rhea" id="RHEA:42732"/>
        <dbReference type="Rhea" id="RHEA-COMP:10209"/>
        <dbReference type="Rhea" id="RHEA-COMP:10210"/>
        <dbReference type="ChEBI" id="CHEBI:57856"/>
        <dbReference type="ChEBI" id="CHEBI:59789"/>
        <dbReference type="ChEBI" id="CHEBI:74269"/>
        <dbReference type="ChEBI" id="CHEBI:74480"/>
        <dbReference type="EC" id="2.1.1.170"/>
    </reaction>
</comment>
<dbReference type="EC" id="2.1.1.170" evidence="6"/>
<dbReference type="PANTHER" id="PTHR31760">
    <property type="entry name" value="S-ADENOSYL-L-METHIONINE-DEPENDENT METHYLTRANSFERASES SUPERFAMILY PROTEIN"/>
    <property type="match status" value="1"/>
</dbReference>
<sequence>MTVSRETDPLEKYAALIRKWNPVINLVAPSTLDQVESRHIADCLQLVTISAKARGPWLDMGSGGGLPGIVLAIRRPDLPVTLLESDKRKGSFLRTVARELELTNVQIISERIESARPLFSSNISARALAPLPLLMSYVHRHLDPRGRAWLMKGRNWQSEVEEARKIWSFQLNAHESHTHPGAAILELTDIRYA</sequence>
<proteinExistence type="inferred from homology"/>
<evidence type="ECO:0000256" key="2">
    <source>
        <dbReference type="ARBA" id="ARBA00022552"/>
    </source>
</evidence>
<dbReference type="GO" id="GO:0008168">
    <property type="term" value="F:methyltransferase activity"/>
    <property type="evidence" value="ECO:0007669"/>
    <property type="project" value="UniProtKB-KW"/>
</dbReference>
<evidence type="ECO:0000313" key="8">
    <source>
        <dbReference type="Proteomes" id="UP001251085"/>
    </source>
</evidence>
<gene>
    <name evidence="6 7" type="primary">rsmG</name>
    <name evidence="7" type="ORF">RM190_12695</name>
</gene>
<feature type="binding site" evidence="6">
    <location>
        <position position="61"/>
    </location>
    <ligand>
        <name>S-adenosyl-L-methionine</name>
        <dbReference type="ChEBI" id="CHEBI:59789"/>
    </ligand>
</feature>
<dbReference type="PANTHER" id="PTHR31760:SF0">
    <property type="entry name" value="S-ADENOSYL-L-METHIONINE-DEPENDENT METHYLTRANSFERASES SUPERFAMILY PROTEIN"/>
    <property type="match status" value="1"/>
</dbReference>
<evidence type="ECO:0000256" key="6">
    <source>
        <dbReference type="HAMAP-Rule" id="MF_00074"/>
    </source>
</evidence>
<comment type="similarity">
    <text evidence="6">Belongs to the methyltransferase superfamily. RNA methyltransferase RsmG family.</text>
</comment>
<dbReference type="Pfam" id="PF02527">
    <property type="entry name" value="GidB"/>
    <property type="match status" value="1"/>
</dbReference>
<dbReference type="HAMAP" id="MF_00074">
    <property type="entry name" value="16SrRNA_methyltr_G"/>
    <property type="match status" value="1"/>
</dbReference>
<keyword evidence="8" id="KW-1185">Reference proteome</keyword>
<feature type="binding site" evidence="6">
    <location>
        <begin position="112"/>
        <end position="113"/>
    </location>
    <ligand>
        <name>S-adenosyl-L-methionine</name>
        <dbReference type="ChEBI" id="CHEBI:59789"/>
    </ligand>
</feature>
<comment type="subcellular location">
    <subcellularLocation>
        <location evidence="6">Cytoplasm</location>
    </subcellularLocation>
</comment>
<dbReference type="RefSeq" id="WP_311759824.1">
    <property type="nucleotide sequence ID" value="NZ_JAVRQI010000009.1"/>
</dbReference>
<keyword evidence="3 6" id="KW-0489">Methyltransferase</keyword>
<evidence type="ECO:0000256" key="4">
    <source>
        <dbReference type="ARBA" id="ARBA00022679"/>
    </source>
</evidence>
<accession>A0ABU3EEV7</accession>
<evidence type="ECO:0000256" key="5">
    <source>
        <dbReference type="ARBA" id="ARBA00022691"/>
    </source>
</evidence>
<reference evidence="8" key="1">
    <citation type="submission" date="2023-07" db="EMBL/GenBank/DDBJ databases">
        <title>Characterization of two Paracoccaceae strains isolated from Phycosphere and proposal of Xinfangfangia lacusdiani sp. nov.</title>
        <authorList>
            <person name="Deng Y."/>
            <person name="Zhang Y.Q."/>
        </authorList>
    </citation>
    <scope>NUCLEOTIDE SEQUENCE [LARGE SCALE GENOMIC DNA]</scope>
    <source>
        <strain evidence="8">CPCC 101403</strain>
    </source>
</reference>
<organism evidence="7 8">
    <name type="scientific">Paracoccus broussonetiae</name>
    <dbReference type="NCBI Taxonomy" id="3075834"/>
    <lineage>
        <taxon>Bacteria</taxon>
        <taxon>Pseudomonadati</taxon>
        <taxon>Pseudomonadota</taxon>
        <taxon>Alphaproteobacteria</taxon>
        <taxon>Rhodobacterales</taxon>
        <taxon>Paracoccaceae</taxon>
        <taxon>Paracoccus</taxon>
    </lineage>
</organism>
<comment type="function">
    <text evidence="6">Specifically methylates the N7 position of guanine in position 527 of 16S rRNA.</text>
</comment>
<dbReference type="Gene3D" id="3.40.50.150">
    <property type="entry name" value="Vaccinia Virus protein VP39"/>
    <property type="match status" value="1"/>
</dbReference>
<comment type="caution">
    <text evidence="6">Lacks conserved residue(s) required for the propagation of feature annotation.</text>
</comment>
<keyword evidence="5 6" id="KW-0949">S-adenosyl-L-methionine</keyword>
<evidence type="ECO:0000256" key="3">
    <source>
        <dbReference type="ARBA" id="ARBA00022603"/>
    </source>
</evidence>
<dbReference type="SUPFAM" id="SSF53335">
    <property type="entry name" value="S-adenosyl-L-methionine-dependent methyltransferases"/>
    <property type="match status" value="1"/>
</dbReference>
<dbReference type="Proteomes" id="UP001251085">
    <property type="component" value="Unassembled WGS sequence"/>
</dbReference>
<feature type="binding site" evidence="6">
    <location>
        <position position="66"/>
    </location>
    <ligand>
        <name>S-adenosyl-L-methionine</name>
        <dbReference type="ChEBI" id="CHEBI:59789"/>
    </ligand>
</feature>
<feature type="binding site" evidence="6">
    <location>
        <position position="126"/>
    </location>
    <ligand>
        <name>S-adenosyl-L-methionine</name>
        <dbReference type="ChEBI" id="CHEBI:59789"/>
    </ligand>
</feature>